<comment type="function">
    <text evidence="4">Binds as a heterodimer with protein bS6 to the central domain of the 16S rRNA, where it helps stabilize the platform of the 30S subunit.</text>
</comment>
<keyword evidence="3 4" id="KW-0687">Ribonucleoprotein</keyword>
<keyword evidence="2 4" id="KW-0689">Ribosomal protein</keyword>
<evidence type="ECO:0000256" key="4">
    <source>
        <dbReference type="HAMAP-Rule" id="MF_00270"/>
    </source>
</evidence>
<dbReference type="PANTHER" id="PTHR13479">
    <property type="entry name" value="30S RIBOSOMAL PROTEIN S18"/>
    <property type="match status" value="1"/>
</dbReference>
<evidence type="ECO:0000256" key="2">
    <source>
        <dbReference type="ARBA" id="ARBA00022980"/>
    </source>
</evidence>
<dbReference type="Proteomes" id="UP000230304">
    <property type="component" value="Unassembled WGS sequence"/>
</dbReference>
<dbReference type="GO" id="GO:0006412">
    <property type="term" value="P:translation"/>
    <property type="evidence" value="ECO:0007669"/>
    <property type="project" value="UniProtKB-UniRule"/>
</dbReference>
<dbReference type="AlphaFoldDB" id="A0A2M7D879"/>
<evidence type="ECO:0000256" key="5">
    <source>
        <dbReference type="RuleBase" id="RU003910"/>
    </source>
</evidence>
<dbReference type="PANTHER" id="PTHR13479:SF40">
    <property type="entry name" value="SMALL RIBOSOMAL SUBUNIT PROTEIN BS18M"/>
    <property type="match status" value="1"/>
</dbReference>
<dbReference type="NCBIfam" id="TIGR00165">
    <property type="entry name" value="S18"/>
    <property type="match status" value="1"/>
</dbReference>
<accession>A0A2M7D879</accession>
<dbReference type="InterPro" id="IPR036870">
    <property type="entry name" value="Ribosomal_bS18_sf"/>
</dbReference>
<dbReference type="GO" id="GO:0070181">
    <property type="term" value="F:small ribosomal subunit rRNA binding"/>
    <property type="evidence" value="ECO:0007669"/>
    <property type="project" value="TreeGrafter"/>
</dbReference>
<dbReference type="InterPro" id="IPR001648">
    <property type="entry name" value="Ribosomal_bS18"/>
</dbReference>
<evidence type="ECO:0000313" key="6">
    <source>
        <dbReference type="EMBL" id="PIV43177.1"/>
    </source>
</evidence>
<comment type="similarity">
    <text evidence="1 4 5">Belongs to the bacterial ribosomal protein bS18 family.</text>
</comment>
<dbReference type="SUPFAM" id="SSF46911">
    <property type="entry name" value="Ribosomal protein S18"/>
    <property type="match status" value="1"/>
</dbReference>
<protein>
    <recommendedName>
        <fullName evidence="4">Small ribosomal subunit protein bS18</fullName>
    </recommendedName>
</protein>
<evidence type="ECO:0000256" key="3">
    <source>
        <dbReference type="ARBA" id="ARBA00023274"/>
    </source>
</evidence>
<evidence type="ECO:0000256" key="1">
    <source>
        <dbReference type="ARBA" id="ARBA00005589"/>
    </source>
</evidence>
<dbReference type="Gene3D" id="4.10.640.10">
    <property type="entry name" value="Ribosomal protein S18"/>
    <property type="match status" value="1"/>
</dbReference>
<organism evidence="6 7">
    <name type="scientific">Candidatus Nealsonbacteria bacterium CG02_land_8_20_14_3_00_40_11</name>
    <dbReference type="NCBI Taxonomy" id="1974700"/>
    <lineage>
        <taxon>Bacteria</taxon>
        <taxon>Candidatus Nealsoniibacteriota</taxon>
    </lineage>
</organism>
<dbReference type="HAMAP" id="MF_00270">
    <property type="entry name" value="Ribosomal_bS18"/>
    <property type="match status" value="1"/>
</dbReference>
<dbReference type="EMBL" id="PEUA01000023">
    <property type="protein sequence ID" value="PIV43177.1"/>
    <property type="molecule type" value="Genomic_DNA"/>
</dbReference>
<keyword evidence="4" id="KW-0699">rRNA-binding</keyword>
<keyword evidence="4" id="KW-0694">RNA-binding</keyword>
<comment type="subunit">
    <text evidence="4">Part of the 30S ribosomal subunit. Forms a tight heterodimer with protein bS6.</text>
</comment>
<dbReference type="GO" id="GO:0003735">
    <property type="term" value="F:structural constituent of ribosome"/>
    <property type="evidence" value="ECO:0007669"/>
    <property type="project" value="InterPro"/>
</dbReference>
<name>A0A2M7D879_9BACT</name>
<reference evidence="7" key="1">
    <citation type="submission" date="2017-09" db="EMBL/GenBank/DDBJ databases">
        <title>Depth-based differentiation of microbial function through sediment-hosted aquifers and enrichment of novel symbionts in the deep terrestrial subsurface.</title>
        <authorList>
            <person name="Probst A.J."/>
            <person name="Ladd B."/>
            <person name="Jarett J.K."/>
            <person name="Geller-Mcgrath D.E."/>
            <person name="Sieber C.M.K."/>
            <person name="Emerson J.B."/>
            <person name="Anantharaman K."/>
            <person name="Thomas B.C."/>
            <person name="Malmstrom R."/>
            <person name="Stieglmeier M."/>
            <person name="Klingl A."/>
            <person name="Woyke T."/>
            <person name="Ryan C.M."/>
            <person name="Banfield J.F."/>
        </authorList>
    </citation>
    <scope>NUCLEOTIDE SEQUENCE [LARGE SCALE GENOMIC DNA]</scope>
</reference>
<dbReference type="Pfam" id="PF01084">
    <property type="entry name" value="Ribosomal_S18"/>
    <property type="match status" value="1"/>
</dbReference>
<dbReference type="GO" id="GO:0022627">
    <property type="term" value="C:cytosolic small ribosomal subunit"/>
    <property type="evidence" value="ECO:0007669"/>
    <property type="project" value="TreeGrafter"/>
</dbReference>
<comment type="caution">
    <text evidence="6">The sequence shown here is derived from an EMBL/GenBank/DDBJ whole genome shotgun (WGS) entry which is preliminary data.</text>
</comment>
<gene>
    <name evidence="4 6" type="primary">rpsR</name>
    <name evidence="6" type="ORF">COS26_01025</name>
</gene>
<proteinExistence type="inferred from homology"/>
<sequence length="65" mass="7472">MPCYFCQRNASEIDFKETQLLRRFISAAGKIKPKKRTGVCSSHQRKLSRAIKRARYLALLSPSSK</sequence>
<dbReference type="PRINTS" id="PR00974">
    <property type="entry name" value="RIBOSOMALS18"/>
</dbReference>
<evidence type="ECO:0000313" key="7">
    <source>
        <dbReference type="Proteomes" id="UP000230304"/>
    </source>
</evidence>